<dbReference type="Proteomes" id="UP000030764">
    <property type="component" value="Unassembled WGS sequence"/>
</dbReference>
<evidence type="ECO:0000313" key="2">
    <source>
        <dbReference type="Proteomes" id="UP000030764"/>
    </source>
</evidence>
<keyword evidence="2" id="KW-1185">Reference proteome</keyword>
<reference evidence="1 2" key="1">
    <citation type="journal article" date="2014" name="Nat. Genet.">
        <title>Genome and transcriptome of the porcine whipworm Trichuris suis.</title>
        <authorList>
            <person name="Jex A.R."/>
            <person name="Nejsum P."/>
            <person name="Schwarz E.M."/>
            <person name="Hu L."/>
            <person name="Young N.D."/>
            <person name="Hall R.S."/>
            <person name="Korhonen P.K."/>
            <person name="Liao S."/>
            <person name="Thamsborg S."/>
            <person name="Xia J."/>
            <person name="Xu P."/>
            <person name="Wang S."/>
            <person name="Scheerlinck J.P."/>
            <person name="Hofmann A."/>
            <person name="Sternberg P.W."/>
            <person name="Wang J."/>
            <person name="Gasser R.B."/>
        </authorList>
    </citation>
    <scope>NUCLEOTIDE SEQUENCE [LARGE SCALE GENOMIC DNA]</scope>
    <source>
        <strain evidence="1">DCEP-RM93M</strain>
    </source>
</reference>
<dbReference type="EMBL" id="KL363421">
    <property type="protein sequence ID" value="KFD45822.1"/>
    <property type="molecule type" value="Genomic_DNA"/>
</dbReference>
<evidence type="ECO:0000313" key="1">
    <source>
        <dbReference type="EMBL" id="KFD45822.1"/>
    </source>
</evidence>
<protein>
    <submittedName>
        <fullName evidence="1">Uncharacterized protein</fullName>
    </submittedName>
</protein>
<gene>
    <name evidence="1" type="ORF">M513_13303</name>
</gene>
<sequence>MVRVEGKEKEETGRKEKKVAGLRAAYIGETGFTLSRRFSQHISHLRRYIHAEQELEDAGHSTTTNRGRPSSVPPAIAICRRGMAGVFEFLLGMNVSPKVADVL</sequence>
<name>A0A085LLH6_9BILA</name>
<proteinExistence type="predicted"/>
<organism evidence="1 2">
    <name type="scientific">Trichuris suis</name>
    <name type="common">pig whipworm</name>
    <dbReference type="NCBI Taxonomy" id="68888"/>
    <lineage>
        <taxon>Eukaryota</taxon>
        <taxon>Metazoa</taxon>
        <taxon>Ecdysozoa</taxon>
        <taxon>Nematoda</taxon>
        <taxon>Enoplea</taxon>
        <taxon>Dorylaimia</taxon>
        <taxon>Trichinellida</taxon>
        <taxon>Trichuridae</taxon>
        <taxon>Trichuris</taxon>
    </lineage>
</organism>
<dbReference type="AlphaFoldDB" id="A0A085LLH6"/>
<accession>A0A085LLH6</accession>